<dbReference type="InterPro" id="IPR036047">
    <property type="entry name" value="F-box-like_dom_sf"/>
</dbReference>
<dbReference type="InterPro" id="IPR001810">
    <property type="entry name" value="F-box_dom"/>
</dbReference>
<dbReference type="PROSITE" id="PS50181">
    <property type="entry name" value="FBOX"/>
    <property type="match status" value="1"/>
</dbReference>
<dbReference type="InterPro" id="IPR036322">
    <property type="entry name" value="WD40_repeat_dom_sf"/>
</dbReference>
<proteinExistence type="predicted"/>
<feature type="domain" description="F-box" evidence="1">
    <location>
        <begin position="6"/>
        <end position="41"/>
    </location>
</feature>
<keyword evidence="3" id="KW-1185">Reference proteome</keyword>
<gene>
    <name evidence="2" type="ORF">D9756_008360</name>
</gene>
<reference evidence="2 3" key="1">
    <citation type="journal article" date="2020" name="ISME J.">
        <title>Uncovering the hidden diversity of litter-decomposition mechanisms in mushroom-forming fungi.</title>
        <authorList>
            <person name="Floudas D."/>
            <person name="Bentzer J."/>
            <person name="Ahren D."/>
            <person name="Johansson T."/>
            <person name="Persson P."/>
            <person name="Tunlid A."/>
        </authorList>
    </citation>
    <scope>NUCLEOTIDE SEQUENCE [LARGE SCALE GENOMIC DNA]</scope>
    <source>
        <strain evidence="2 3">CBS 146.42</strain>
    </source>
</reference>
<dbReference type="AlphaFoldDB" id="A0A8H5D064"/>
<dbReference type="OrthoDB" id="3068749at2759"/>
<dbReference type="SUPFAM" id="SSF50978">
    <property type="entry name" value="WD40 repeat-like"/>
    <property type="match status" value="1"/>
</dbReference>
<evidence type="ECO:0000313" key="3">
    <source>
        <dbReference type="Proteomes" id="UP000559027"/>
    </source>
</evidence>
<dbReference type="Proteomes" id="UP000559027">
    <property type="component" value="Unassembled WGS sequence"/>
</dbReference>
<name>A0A8H5D064_9AGAR</name>
<organism evidence="2 3">
    <name type="scientific">Leucocoprinus leucothites</name>
    <dbReference type="NCBI Taxonomy" id="201217"/>
    <lineage>
        <taxon>Eukaryota</taxon>
        <taxon>Fungi</taxon>
        <taxon>Dikarya</taxon>
        <taxon>Basidiomycota</taxon>
        <taxon>Agaricomycotina</taxon>
        <taxon>Agaricomycetes</taxon>
        <taxon>Agaricomycetidae</taxon>
        <taxon>Agaricales</taxon>
        <taxon>Agaricineae</taxon>
        <taxon>Agaricaceae</taxon>
        <taxon>Leucocoprinus</taxon>
    </lineage>
</organism>
<comment type="caution">
    <text evidence="2">The sequence shown here is derived from an EMBL/GenBank/DDBJ whole genome shotgun (WGS) entry which is preliminary data.</text>
</comment>
<accession>A0A8H5D064</accession>
<dbReference type="SUPFAM" id="SSF81383">
    <property type="entry name" value="F-box domain"/>
    <property type="match status" value="1"/>
</dbReference>
<evidence type="ECO:0000313" key="2">
    <source>
        <dbReference type="EMBL" id="KAF5351201.1"/>
    </source>
</evidence>
<sequence length="476" mass="54307">MRRSHMYEFLSLPTELLVEVLAQLDYLSIFATCRKLSQITRSRHLWSRVISRLQLEHGLVPPEEGISNYSIEQLENWTLRRSTAHTVLESQQPAEPHIRRLDLRTQDIDDFVVPVPYLLPGGQWFLLAHSTSRMLVYDLDSVDPARKYLFNPLDFDEKLASEYVRYTFWFDYSSPCFTFYVAGNTFNKDNARSFIYSVQLSGHGASATPTASFVAAFRSYARKGWYMGRFALNKRYYVEVRRDPSDRKNQDILAYEFQYASGSSDYCSIKPAAQTCFIGDQIRLAAFIYDNVLAICTSRDAIRLFDIVGSESTTGCESSSTFKLLHTVPFSYDFCSDIQWSPLESYVVSITHEGEFKGLRVPHDRSIPPTVLELGKHEKFLNKTSGWKLGTSVSTFLSASSAPMEIVHHPWINVRGGSALLNCLKQSLNGFRVPDLEIQAKVIAFNEDLGRFVIYDDGSHTSIVVVDFTAPRYLHQ</sequence>
<evidence type="ECO:0000259" key="1">
    <source>
        <dbReference type="PROSITE" id="PS50181"/>
    </source>
</evidence>
<protein>
    <recommendedName>
        <fullName evidence="1">F-box domain-containing protein</fullName>
    </recommendedName>
</protein>
<dbReference type="EMBL" id="JAACJO010000013">
    <property type="protein sequence ID" value="KAF5351201.1"/>
    <property type="molecule type" value="Genomic_DNA"/>
</dbReference>